<reference evidence="3" key="1">
    <citation type="journal article" date="2014" name="Front. Microbiol.">
        <title>High frequency of phylogenetically diverse reductive dehalogenase-homologous genes in deep subseafloor sedimentary metagenomes.</title>
        <authorList>
            <person name="Kawai M."/>
            <person name="Futagami T."/>
            <person name="Toyoda A."/>
            <person name="Takaki Y."/>
            <person name="Nishi S."/>
            <person name="Hori S."/>
            <person name="Arai W."/>
            <person name="Tsubouchi T."/>
            <person name="Morono Y."/>
            <person name="Uchiyama I."/>
            <person name="Ito T."/>
            <person name="Fujiyama A."/>
            <person name="Inagaki F."/>
            <person name="Takami H."/>
        </authorList>
    </citation>
    <scope>NUCLEOTIDE SEQUENCE</scope>
    <source>
        <strain evidence="3">Expedition CK06-06</strain>
    </source>
</reference>
<feature type="non-terminal residue" evidence="3">
    <location>
        <position position="454"/>
    </location>
</feature>
<name>X1GXD4_9ZZZZ</name>
<feature type="non-terminal residue" evidence="3">
    <location>
        <position position="1"/>
    </location>
</feature>
<dbReference type="Pfam" id="PF13205">
    <property type="entry name" value="Big_5"/>
    <property type="match status" value="1"/>
</dbReference>
<proteinExistence type="predicted"/>
<evidence type="ECO:0000313" key="3">
    <source>
        <dbReference type="EMBL" id="GAH46294.1"/>
    </source>
</evidence>
<dbReference type="Gene3D" id="2.60.40.10">
    <property type="entry name" value="Immunoglobulins"/>
    <property type="match status" value="1"/>
</dbReference>
<dbReference type="AlphaFoldDB" id="X1GXD4"/>
<dbReference type="InterPro" id="IPR013783">
    <property type="entry name" value="Ig-like_fold"/>
</dbReference>
<dbReference type="InterPro" id="IPR032812">
    <property type="entry name" value="SbsA_Ig"/>
</dbReference>
<keyword evidence="1" id="KW-0732">Signal</keyword>
<accession>X1GXD4</accession>
<protein>
    <recommendedName>
        <fullName evidence="2">SbsA Ig-like domain-containing protein</fullName>
    </recommendedName>
</protein>
<dbReference type="EMBL" id="BARU01006244">
    <property type="protein sequence ID" value="GAH46294.1"/>
    <property type="molecule type" value="Genomic_DNA"/>
</dbReference>
<sequence>GPNGSGIDRVEIYVDNKLKCPDDEDCDGEKTLSYTWNTEGVHAGLHRITIKSYDRAGNIKEKEILVYKGSAPWVIWTYPYNGKTDVSVDKEKTDVFIIFSKAMDRTTTEEAISISPNVPYHYIWNPDDEAITMEFDEDLDYCQEYIVTILDEAMSVDSIQFDGDGDGEPGGDYIFSFNTQPPPLTHEANPKNHSFYIPPPNGISGEVIIDGSSLKDTVTGTVSKTVFGVVDSIIFQGGEGNFTIPPGGNYEIPFSVFANGQGNIYVELELQSECLVTTYLASYLAINTESEEDMPGHDHPDDNLSPGGVAYSTGWIIEPDSVYGEAKIGIFLYGWTKGFGHFLGRYGISTIPVFSNLKYWKNPEENLWEVIDLLVIGSGALDGYNSPEFEQNLHNYIINGGNLLILTQKYGSDFSIIPGGIDGKGWNEDQSCSRNAVYLNKWHPVFSGQTRHWI</sequence>
<evidence type="ECO:0000259" key="2">
    <source>
        <dbReference type="Pfam" id="PF13205"/>
    </source>
</evidence>
<organism evidence="3">
    <name type="scientific">marine sediment metagenome</name>
    <dbReference type="NCBI Taxonomy" id="412755"/>
    <lineage>
        <taxon>unclassified sequences</taxon>
        <taxon>metagenomes</taxon>
        <taxon>ecological metagenomes</taxon>
    </lineage>
</organism>
<feature type="domain" description="SbsA Ig-like" evidence="2">
    <location>
        <begin position="70"/>
        <end position="151"/>
    </location>
</feature>
<evidence type="ECO:0000256" key="1">
    <source>
        <dbReference type="ARBA" id="ARBA00022729"/>
    </source>
</evidence>
<gene>
    <name evidence="3" type="ORF">S03H2_12267</name>
</gene>
<comment type="caution">
    <text evidence="3">The sequence shown here is derived from an EMBL/GenBank/DDBJ whole genome shotgun (WGS) entry which is preliminary data.</text>
</comment>